<protein>
    <recommendedName>
        <fullName evidence="4">HEAT repeats</fullName>
    </recommendedName>
</protein>
<dbReference type="Gene3D" id="1.25.10.10">
    <property type="entry name" value="Leucine-rich Repeat Variant"/>
    <property type="match status" value="1"/>
</dbReference>
<feature type="region of interest" description="Disordered" evidence="1">
    <location>
        <begin position="1"/>
        <end position="25"/>
    </location>
</feature>
<sequence>MPKETFGGDDDKGGSTPPPPKKKLTLDKFGLTPDVNIRDVFWKIMASYAATKKPGVDLAEMGNEIFAILRVSISVISNANSEQYGLSPKFIAQYTVMLLVDGGWEKALVEFLTLSADQKTEVKVDIAHGLKKLMVVEKYGKAIVTCFVTMLRGRDSAGIALEYIANLNEEGLVRALKKEIIIMARGDIGDNQMNAIKAISLIKDDEEVRKTLIVLLSHWDVETRRAAVEILKTISGEDEVREAAEKRISFETDETIKMILTKIAK</sequence>
<dbReference type="EMBL" id="CABMJJ010000004">
    <property type="protein sequence ID" value="VVC03033.1"/>
    <property type="molecule type" value="Genomic_DNA"/>
</dbReference>
<proteinExistence type="predicted"/>
<comment type="caution">
    <text evidence="2">The sequence shown here is derived from an EMBL/GenBank/DDBJ whole genome shotgun (WGS) entry which is preliminary data.</text>
</comment>
<evidence type="ECO:0000313" key="3">
    <source>
        <dbReference type="Proteomes" id="UP000789941"/>
    </source>
</evidence>
<evidence type="ECO:0008006" key="4">
    <source>
        <dbReference type="Google" id="ProtNLM"/>
    </source>
</evidence>
<organism evidence="2 3">
    <name type="scientific">Candidatus Bilamarchaeum dharawalense</name>
    <dbReference type="NCBI Taxonomy" id="2885759"/>
    <lineage>
        <taxon>Archaea</taxon>
        <taxon>Candidatus Micrarchaeota</taxon>
        <taxon>Candidatus Micrarchaeia</taxon>
        <taxon>Candidatus Anstonellales</taxon>
        <taxon>Candidatus Bilamarchaeaceae</taxon>
        <taxon>Candidatus Bilamarchaeum</taxon>
    </lineage>
</organism>
<evidence type="ECO:0000256" key="1">
    <source>
        <dbReference type="SAM" id="MobiDB-lite"/>
    </source>
</evidence>
<gene>
    <name evidence="2" type="ORF">LFW2832_00157</name>
</gene>
<name>A0A5E4LPU4_9ARCH</name>
<dbReference type="InterPro" id="IPR016024">
    <property type="entry name" value="ARM-type_fold"/>
</dbReference>
<evidence type="ECO:0000313" key="2">
    <source>
        <dbReference type="EMBL" id="VVC03033.1"/>
    </source>
</evidence>
<dbReference type="SUPFAM" id="SSF48371">
    <property type="entry name" value="ARM repeat"/>
    <property type="match status" value="1"/>
</dbReference>
<dbReference type="AlphaFoldDB" id="A0A5E4LPU4"/>
<accession>A0A5E4LPU4</accession>
<dbReference type="InterPro" id="IPR011989">
    <property type="entry name" value="ARM-like"/>
</dbReference>
<dbReference type="Proteomes" id="UP000789941">
    <property type="component" value="Unassembled WGS sequence"/>
</dbReference>
<reference evidence="2 3" key="1">
    <citation type="submission" date="2019-08" db="EMBL/GenBank/DDBJ databases">
        <authorList>
            <person name="Vazquez-Campos X."/>
        </authorList>
    </citation>
    <scope>NUCLEOTIDE SEQUENCE [LARGE SCALE GENOMIC DNA]</scope>
    <source>
        <strain evidence="2">LFW-283_2</strain>
    </source>
</reference>